<name>A0A2N9JJF2_9ACTN</name>
<proteinExistence type="predicted"/>
<dbReference type="Proteomes" id="UP000238164">
    <property type="component" value="Chromosome 1"/>
</dbReference>
<gene>
    <name evidence="1" type="ORF">MPLG2_3144</name>
</gene>
<protein>
    <submittedName>
        <fullName evidence="1">Uncharacterized protein</fullName>
    </submittedName>
</protein>
<dbReference type="EMBL" id="LT985188">
    <property type="protein sequence ID" value="SPD88174.1"/>
    <property type="molecule type" value="Genomic_DNA"/>
</dbReference>
<sequence>MAVTSSRGRHRHQTTPVVVTSWFSALSRLRIGSIGKDPNQADVQRDELAIVGGLPTLGELKWGTVLLSAHSQLQTWLDKAFVLVS</sequence>
<evidence type="ECO:0000313" key="2">
    <source>
        <dbReference type="Proteomes" id="UP000238164"/>
    </source>
</evidence>
<evidence type="ECO:0000313" key="1">
    <source>
        <dbReference type="EMBL" id="SPD88174.1"/>
    </source>
</evidence>
<dbReference type="AlphaFoldDB" id="A0A2N9JJF2"/>
<accession>A0A2N9JJF2</accession>
<keyword evidence="2" id="KW-1185">Reference proteome</keyword>
<organism evidence="1 2">
    <name type="scientific">Micropruina glycogenica</name>
    <dbReference type="NCBI Taxonomy" id="75385"/>
    <lineage>
        <taxon>Bacteria</taxon>
        <taxon>Bacillati</taxon>
        <taxon>Actinomycetota</taxon>
        <taxon>Actinomycetes</taxon>
        <taxon>Propionibacteriales</taxon>
        <taxon>Nocardioidaceae</taxon>
        <taxon>Micropruina</taxon>
    </lineage>
</organism>
<dbReference type="KEGG" id="mgg:MPLG2_3144"/>
<reference evidence="1 2" key="1">
    <citation type="submission" date="2018-02" db="EMBL/GenBank/DDBJ databases">
        <authorList>
            <person name="Cohen D.B."/>
            <person name="Kent A.D."/>
        </authorList>
    </citation>
    <scope>NUCLEOTIDE SEQUENCE [LARGE SCALE GENOMIC DNA]</scope>
    <source>
        <strain evidence="1">1</strain>
    </source>
</reference>